<dbReference type="KEGG" id="alus:STSP2_03445"/>
<keyword evidence="3" id="KW-1185">Reference proteome</keyword>
<dbReference type="STRING" id="1936003.STSP2_03445"/>
<evidence type="ECO:0000313" key="3">
    <source>
        <dbReference type="Proteomes" id="UP000189674"/>
    </source>
</evidence>
<gene>
    <name evidence="2" type="ORF">STSP2_03445</name>
</gene>
<dbReference type="RefSeq" id="WP_146663840.1">
    <property type="nucleotide sequence ID" value="NZ_CP019791.1"/>
</dbReference>
<organism evidence="2 3">
    <name type="scientific">Anaerohalosphaera lusitana</name>
    <dbReference type="NCBI Taxonomy" id="1936003"/>
    <lineage>
        <taxon>Bacteria</taxon>
        <taxon>Pseudomonadati</taxon>
        <taxon>Planctomycetota</taxon>
        <taxon>Phycisphaerae</taxon>
        <taxon>Sedimentisphaerales</taxon>
        <taxon>Anaerohalosphaeraceae</taxon>
        <taxon>Anaerohalosphaera</taxon>
    </lineage>
</organism>
<dbReference type="Proteomes" id="UP000189674">
    <property type="component" value="Chromosome"/>
</dbReference>
<dbReference type="Pfam" id="PF05991">
    <property type="entry name" value="NYN_YacP"/>
    <property type="match status" value="1"/>
</dbReference>
<dbReference type="OrthoDB" id="286832at2"/>
<feature type="region of interest" description="Disordered" evidence="1">
    <location>
        <begin position="130"/>
        <end position="156"/>
    </location>
</feature>
<evidence type="ECO:0000256" key="1">
    <source>
        <dbReference type="SAM" id="MobiDB-lite"/>
    </source>
</evidence>
<proteinExistence type="predicted"/>
<dbReference type="AlphaFoldDB" id="A0A1U9NQQ2"/>
<name>A0A1U9NQQ2_9BACT</name>
<dbReference type="EMBL" id="CP019791">
    <property type="protein sequence ID" value="AQT70239.1"/>
    <property type="molecule type" value="Genomic_DNA"/>
</dbReference>
<evidence type="ECO:0000313" key="2">
    <source>
        <dbReference type="EMBL" id="AQT70239.1"/>
    </source>
</evidence>
<accession>A0A1U9NQQ2</accession>
<protein>
    <submittedName>
        <fullName evidence="2">Putative RNA-binding protein containing a PIN domain protein</fullName>
    </submittedName>
</protein>
<dbReference type="InterPro" id="IPR010298">
    <property type="entry name" value="YacP-like"/>
</dbReference>
<feature type="compositionally biased region" description="Basic and acidic residues" evidence="1">
    <location>
        <begin position="130"/>
        <end position="140"/>
    </location>
</feature>
<reference evidence="3" key="1">
    <citation type="submission" date="2017-02" db="EMBL/GenBank/DDBJ databases">
        <title>Comparative genomics and description of representatives of a novel lineage of planctomycetes thriving in anoxic sediments.</title>
        <authorList>
            <person name="Spring S."/>
            <person name="Bunk B."/>
            <person name="Sproer C."/>
        </authorList>
    </citation>
    <scope>NUCLEOTIDE SEQUENCE [LARGE SCALE GENOMIC DNA]</scope>
    <source>
        <strain evidence="3">ST-NAGAB-D1</strain>
    </source>
</reference>
<sequence>MSYIIDGYNLLRYAQQHDDYEALEDASLCHVLNLFLKRVNERAQIVFDGIGPPDKSGLRSRGNIEVYFSGRGIEADDIIEGKVMASTDPANLVIISSDRQIRTVARQRKATAITSDVFWMILCHELDKKKGKPEPREKRQGINNSETDQWLDEFGL</sequence>